<dbReference type="InterPro" id="IPR034275">
    <property type="entry name" value="CuRO_3_AO-like"/>
</dbReference>
<dbReference type="Proteomes" id="UP000827721">
    <property type="component" value="Unassembled WGS sequence"/>
</dbReference>
<keyword evidence="8" id="KW-1185">Reference proteome</keyword>
<reference evidence="7 8" key="1">
    <citation type="submission" date="2021-02" db="EMBL/GenBank/DDBJ databases">
        <title>Plant Genome Project.</title>
        <authorList>
            <person name="Zhang R.-G."/>
        </authorList>
    </citation>
    <scope>NUCLEOTIDE SEQUENCE [LARGE SCALE GENOMIC DNA]</scope>
    <source>
        <tissue evidence="7">Leaves</tissue>
    </source>
</reference>
<keyword evidence="2" id="KW-0325">Glycoprotein</keyword>
<proteinExistence type="inferred from homology"/>
<dbReference type="InterPro" id="IPR011706">
    <property type="entry name" value="Cu-oxidase_C"/>
</dbReference>
<evidence type="ECO:0000259" key="4">
    <source>
        <dbReference type="Pfam" id="PF00394"/>
    </source>
</evidence>
<evidence type="ECO:0000256" key="1">
    <source>
        <dbReference type="ARBA" id="ARBA00010609"/>
    </source>
</evidence>
<dbReference type="Pfam" id="PF07731">
    <property type="entry name" value="Cu-oxidase_2"/>
    <property type="match status" value="1"/>
</dbReference>
<keyword evidence="3" id="KW-0732">Signal</keyword>
<dbReference type="PANTHER" id="PTHR11709">
    <property type="entry name" value="MULTI-COPPER OXIDASE"/>
    <property type="match status" value="1"/>
</dbReference>
<dbReference type="Pfam" id="PF00394">
    <property type="entry name" value="Cu-oxidase"/>
    <property type="match status" value="1"/>
</dbReference>
<dbReference type="EMBL" id="JAFEMO010000001">
    <property type="protein sequence ID" value="KAH7576732.1"/>
    <property type="molecule type" value="Genomic_DNA"/>
</dbReference>
<evidence type="ECO:0008006" key="9">
    <source>
        <dbReference type="Google" id="ProtNLM"/>
    </source>
</evidence>
<protein>
    <recommendedName>
        <fullName evidence="9">L-ascorbate oxidase</fullName>
    </recommendedName>
</protein>
<feature type="chain" id="PRO_5046064646" description="L-ascorbate oxidase" evidence="3">
    <location>
        <begin position="23"/>
        <end position="609"/>
    </location>
</feature>
<comment type="similarity">
    <text evidence="1">Belongs to the multicopper oxidase family.</text>
</comment>
<name>A0ABQ8IKN2_9ROSI</name>
<sequence length="609" mass="67559">MGGCRGFCSVFLVILLVTCTSGEDPYRFYTWNITYGDIYPLGVKQQGILINGQFPGPQIESVTNDNLIISVFNSLDEPFLLSWLVTCHARKTLLTRLDLIQSVAQARPHPLVDQTKAGPTHFPPPHSNVTRVVTQSMLQVQDRVSFHVIRWNGVQQRRNSWQDGVYGTNCPIPPGQNFTYALQVKDQIGSYFYFPSLAFHKAAGGFGGFKIASRSVIPVPFAPPAGDFTILAGDWYNKNHTDLKAIVDGGSDLPFPDGLLINGRGSNGYTFTVDQGKTYRFRISNVGLSTSINFRIQGHKMLLVEVEGTHTLQNTYDSLDIHLGQSYSVLVTADQPGQDYYIVVSSRFTSQVLTATSILHYSNSAGSVSGPPPGGPTTQIDWSLEQSRSVRRNLTASGPRPNPQGSYHYGLINTTRTIRLQNSAPVINGKQRYAVNSVSFIPADTPLKLADYFKISGVFSLGSIPDSPTGSGAYLQTSVMNADFRGFAEIVFENPEDTVQSWHIDGHNFFVVGMDGGQWTPASKLTYNLRDTVSRCTVQVYPNSWTAVYVPLDNVGMWNIRSENWARQYLGQQFYLRVYSSANSWRDEYPIPKNALLCGRALGRRTRPL</sequence>
<dbReference type="Gene3D" id="2.60.40.420">
    <property type="entry name" value="Cupredoxins - blue copper proteins"/>
    <property type="match status" value="3"/>
</dbReference>
<accession>A0ABQ8IKN2</accession>
<feature type="signal peptide" evidence="3">
    <location>
        <begin position="1"/>
        <end position="22"/>
    </location>
</feature>
<evidence type="ECO:0000256" key="3">
    <source>
        <dbReference type="SAM" id="SignalP"/>
    </source>
</evidence>
<feature type="domain" description="Plastocyanin-like" evidence="6">
    <location>
        <begin position="33"/>
        <end position="83"/>
    </location>
</feature>
<dbReference type="CDD" id="cd13894">
    <property type="entry name" value="CuRO_3_AAO_like_1"/>
    <property type="match status" value="1"/>
</dbReference>
<dbReference type="InterPro" id="IPR045087">
    <property type="entry name" value="Cu-oxidase_fam"/>
</dbReference>
<dbReference type="Pfam" id="PF07732">
    <property type="entry name" value="Cu-oxidase_3"/>
    <property type="match status" value="2"/>
</dbReference>
<dbReference type="InterPro" id="IPR034271">
    <property type="entry name" value="CuRO_2_AO-like"/>
</dbReference>
<feature type="domain" description="Plastocyanin-like" evidence="5">
    <location>
        <begin position="444"/>
        <end position="581"/>
    </location>
</feature>
<feature type="domain" description="Plastocyanin-like" evidence="6">
    <location>
        <begin position="148"/>
        <end position="214"/>
    </location>
</feature>
<dbReference type="PANTHER" id="PTHR11709:SF90">
    <property type="entry name" value="OS07G0510900 PROTEIN"/>
    <property type="match status" value="1"/>
</dbReference>
<evidence type="ECO:0000313" key="8">
    <source>
        <dbReference type="Proteomes" id="UP000827721"/>
    </source>
</evidence>
<feature type="domain" description="Plastocyanin-like" evidence="4">
    <location>
        <begin position="227"/>
        <end position="364"/>
    </location>
</feature>
<evidence type="ECO:0000259" key="5">
    <source>
        <dbReference type="Pfam" id="PF07731"/>
    </source>
</evidence>
<comment type="caution">
    <text evidence="7">The sequence shown here is derived from an EMBL/GenBank/DDBJ whole genome shotgun (WGS) entry which is preliminary data.</text>
</comment>
<evidence type="ECO:0000256" key="2">
    <source>
        <dbReference type="ARBA" id="ARBA00023180"/>
    </source>
</evidence>
<dbReference type="InterPro" id="IPR001117">
    <property type="entry name" value="Cu-oxidase_2nd"/>
</dbReference>
<evidence type="ECO:0000259" key="6">
    <source>
        <dbReference type="Pfam" id="PF07732"/>
    </source>
</evidence>
<dbReference type="InterPro" id="IPR008972">
    <property type="entry name" value="Cupredoxin"/>
</dbReference>
<dbReference type="InterPro" id="IPR011707">
    <property type="entry name" value="Cu-oxidase-like_N"/>
</dbReference>
<dbReference type="CDD" id="cd13872">
    <property type="entry name" value="CuRO_2_AAO_like_1"/>
    <property type="match status" value="1"/>
</dbReference>
<organism evidence="7 8">
    <name type="scientific">Xanthoceras sorbifolium</name>
    <dbReference type="NCBI Taxonomy" id="99658"/>
    <lineage>
        <taxon>Eukaryota</taxon>
        <taxon>Viridiplantae</taxon>
        <taxon>Streptophyta</taxon>
        <taxon>Embryophyta</taxon>
        <taxon>Tracheophyta</taxon>
        <taxon>Spermatophyta</taxon>
        <taxon>Magnoliopsida</taxon>
        <taxon>eudicotyledons</taxon>
        <taxon>Gunneridae</taxon>
        <taxon>Pentapetalae</taxon>
        <taxon>rosids</taxon>
        <taxon>malvids</taxon>
        <taxon>Sapindales</taxon>
        <taxon>Sapindaceae</taxon>
        <taxon>Xanthoceroideae</taxon>
        <taxon>Xanthoceras</taxon>
    </lineage>
</organism>
<gene>
    <name evidence="7" type="ORF">JRO89_XS01G0137600</name>
</gene>
<dbReference type="SUPFAM" id="SSF49503">
    <property type="entry name" value="Cupredoxins"/>
    <property type="match status" value="3"/>
</dbReference>
<evidence type="ECO:0000313" key="7">
    <source>
        <dbReference type="EMBL" id="KAH7576732.1"/>
    </source>
</evidence>